<feature type="domain" description="Helicase ATP-binding" evidence="6">
    <location>
        <begin position="283"/>
        <end position="531"/>
    </location>
</feature>
<proteinExistence type="predicted"/>
<dbReference type="EMBL" id="CAJNNW010033468">
    <property type="protein sequence ID" value="CAE8719039.1"/>
    <property type="molecule type" value="Genomic_DNA"/>
</dbReference>
<feature type="compositionally biased region" description="Low complexity" evidence="5">
    <location>
        <begin position="133"/>
        <end position="143"/>
    </location>
</feature>
<dbReference type="GO" id="GO:0004386">
    <property type="term" value="F:helicase activity"/>
    <property type="evidence" value="ECO:0007669"/>
    <property type="project" value="UniProtKB-KW"/>
</dbReference>
<dbReference type="PROSITE" id="PS51192">
    <property type="entry name" value="HELICASE_ATP_BIND_1"/>
    <property type="match status" value="1"/>
</dbReference>
<dbReference type="Pfam" id="PF00270">
    <property type="entry name" value="DEAD"/>
    <property type="match status" value="1"/>
</dbReference>
<evidence type="ECO:0000313" key="8">
    <source>
        <dbReference type="Proteomes" id="UP000626109"/>
    </source>
</evidence>
<dbReference type="CDD" id="cd00268">
    <property type="entry name" value="DEADc"/>
    <property type="match status" value="1"/>
</dbReference>
<keyword evidence="2" id="KW-0378">Hydrolase</keyword>
<dbReference type="SMART" id="SM00487">
    <property type="entry name" value="DEXDc"/>
    <property type="match status" value="1"/>
</dbReference>
<evidence type="ECO:0000256" key="5">
    <source>
        <dbReference type="SAM" id="MobiDB-lite"/>
    </source>
</evidence>
<dbReference type="Gene3D" id="3.40.50.300">
    <property type="entry name" value="P-loop containing nucleotide triphosphate hydrolases"/>
    <property type="match status" value="1"/>
</dbReference>
<comment type="caution">
    <text evidence="7">The sequence shown here is derived from an EMBL/GenBank/DDBJ whole genome shotgun (WGS) entry which is preliminary data.</text>
</comment>
<dbReference type="GO" id="GO:0005524">
    <property type="term" value="F:ATP binding"/>
    <property type="evidence" value="ECO:0007669"/>
    <property type="project" value="InterPro"/>
</dbReference>
<dbReference type="InterPro" id="IPR014001">
    <property type="entry name" value="Helicase_ATP-bd"/>
</dbReference>
<dbReference type="InterPro" id="IPR027417">
    <property type="entry name" value="P-loop_NTPase"/>
</dbReference>
<evidence type="ECO:0000313" key="7">
    <source>
        <dbReference type="EMBL" id="CAE8719039.1"/>
    </source>
</evidence>
<sequence>MMAETAQLLQVRPLLPAHSPSWSFHRAAFVPFVAVQRRGKVLAASPSLLGNLGTVLPGGGGSSSSRCSGIGREARSESRQVVDLLSWVPLGAGLAIAVRNLRRGKRRTAVAASRRGLELSESERTSLSDKSKSSSNQSLWSPSAMATKAEETATGPEEGGPGEYEDDDSWVYWDEQKRPTPGAGGKPRDKVAETMPNPLPSLTPPEPTPSEDGKGFVDQARAFQRAYGQDEPTIMDTDGITLMVPKCPTFEEAVKEFKFPACLHASLARRSFFHTTPVQQCTIPLLLSERDFMASAFTGSGKTAAYLLPILIRLYQVARLVPGTLVASHFKMMPDNKRSDKPMIGRVRGMKRGLAAIEFEEATGVAHRQLVPTDWVVGAPEPPPQRNWEGPAMPRAVILVPTRELAEQVHNEATEFLHYSTLRSVALYGNAGLRSQLRDLAHGCDLLVCTPGRLVDALHKGICKLDQVKFLVLDEVDRMMELGFGSQLEEIVTQGGMPTSAGGRQTSFWSATIPMSVRDLVEAFLGHSCVWVDCTGGQTNPMPSTISHVPVDARPPHRVLRRFVEGDKIVTRKGKRGVVEFPVGGKWRVKFEENGMTRTEMMNKGELCLTNTKTKNVNTDKLEMPLA</sequence>
<dbReference type="InterPro" id="IPR011545">
    <property type="entry name" value="DEAD/DEAH_box_helicase_dom"/>
</dbReference>
<organism evidence="7 8">
    <name type="scientific">Polarella glacialis</name>
    <name type="common">Dinoflagellate</name>
    <dbReference type="NCBI Taxonomy" id="89957"/>
    <lineage>
        <taxon>Eukaryota</taxon>
        <taxon>Sar</taxon>
        <taxon>Alveolata</taxon>
        <taxon>Dinophyceae</taxon>
        <taxon>Suessiales</taxon>
        <taxon>Suessiaceae</taxon>
        <taxon>Polarella</taxon>
    </lineage>
</organism>
<dbReference type="PANTHER" id="PTHR47958">
    <property type="entry name" value="ATP-DEPENDENT RNA HELICASE DBP3"/>
    <property type="match status" value="1"/>
</dbReference>
<evidence type="ECO:0000256" key="2">
    <source>
        <dbReference type="ARBA" id="ARBA00022801"/>
    </source>
</evidence>
<feature type="region of interest" description="Disordered" evidence="5">
    <location>
        <begin position="105"/>
        <end position="213"/>
    </location>
</feature>
<keyword evidence="4" id="KW-0067">ATP-binding</keyword>
<dbReference type="SUPFAM" id="SSF52540">
    <property type="entry name" value="P-loop containing nucleoside triphosphate hydrolases"/>
    <property type="match status" value="1"/>
</dbReference>
<dbReference type="InterPro" id="IPR044742">
    <property type="entry name" value="DEAD/DEAH_RhlB"/>
</dbReference>
<feature type="compositionally biased region" description="Pro residues" evidence="5">
    <location>
        <begin position="197"/>
        <end position="208"/>
    </location>
</feature>
<keyword evidence="3" id="KW-0347">Helicase</keyword>
<dbReference type="GO" id="GO:0003676">
    <property type="term" value="F:nucleic acid binding"/>
    <property type="evidence" value="ECO:0007669"/>
    <property type="project" value="InterPro"/>
</dbReference>
<dbReference type="AlphaFoldDB" id="A0A813L070"/>
<dbReference type="GO" id="GO:0016787">
    <property type="term" value="F:hydrolase activity"/>
    <property type="evidence" value="ECO:0007669"/>
    <property type="project" value="UniProtKB-KW"/>
</dbReference>
<gene>
    <name evidence="7" type="ORF">PGLA2088_LOCUS40411</name>
</gene>
<evidence type="ECO:0000256" key="1">
    <source>
        <dbReference type="ARBA" id="ARBA00022741"/>
    </source>
</evidence>
<reference evidence="7" key="1">
    <citation type="submission" date="2021-02" db="EMBL/GenBank/DDBJ databases">
        <authorList>
            <person name="Dougan E. K."/>
            <person name="Rhodes N."/>
            <person name="Thang M."/>
            <person name="Chan C."/>
        </authorList>
    </citation>
    <scope>NUCLEOTIDE SEQUENCE</scope>
</reference>
<keyword evidence="1" id="KW-0547">Nucleotide-binding</keyword>
<accession>A0A813L070</accession>
<evidence type="ECO:0000259" key="6">
    <source>
        <dbReference type="PROSITE" id="PS51192"/>
    </source>
</evidence>
<dbReference type="Proteomes" id="UP000626109">
    <property type="component" value="Unassembled WGS sequence"/>
</dbReference>
<evidence type="ECO:0000256" key="3">
    <source>
        <dbReference type="ARBA" id="ARBA00022806"/>
    </source>
</evidence>
<name>A0A813L070_POLGL</name>
<evidence type="ECO:0000256" key="4">
    <source>
        <dbReference type="ARBA" id="ARBA00022840"/>
    </source>
</evidence>
<protein>
    <recommendedName>
        <fullName evidence="6">Helicase ATP-binding domain-containing protein</fullName>
    </recommendedName>
</protein>
<feature type="compositionally biased region" description="Basic and acidic residues" evidence="5">
    <location>
        <begin position="115"/>
        <end position="132"/>
    </location>
</feature>